<evidence type="ECO:0000313" key="3">
    <source>
        <dbReference type="EMBL" id="KKR87881.1"/>
    </source>
</evidence>
<dbReference type="Proteomes" id="UP000033858">
    <property type="component" value="Unassembled WGS sequence"/>
</dbReference>
<sequence length="472" mass="54749">MLKNKYVWLVLVAIFFLYSFKLSNLYLNQDEAMFALNAVNITPSFYFWHLDNFWATPVIVYWSSIFLKFLPFNEASVRFPTAFLAVINIGLMMYLTNLLFKKKYLAILSGILLATTPAFFVNSRLLLDNIYPVTFVLLWLIFLFKNKFFLSGLTLGIGIHSYHAAKIYMPLYFLLSLPRVASAKWGWFIVGFLIPIILFIPWLRAHPDTLTNQVSYVSSIDRQIGTNFVRNYLSYFDPAILFTTGDKTLIHSTGRTGVFLFPLVSLLVFGALHTITQKNYFGKLILIGFLTYPLAPAIINDPGRISRALVVISFGILLSIYGVKFMLESKEKLLKPIFYFLLSFIFLSFIFFLNDYFGNYRVRSRAVFNNNVGGAFESVLKSAQIRPVEKVYIDKNIFQAKYYFEFYKQKLRIYPKEVSFFDPNSEDFTKLPKGTIFVSSKKFQTLGNFEIIETVRELDGVESYFVYWNDEN</sequence>
<gene>
    <name evidence="3" type="ORF">UU32_C0003G0011</name>
</gene>
<feature type="transmembrane region" description="Helical" evidence="1">
    <location>
        <begin position="106"/>
        <end position="127"/>
    </location>
</feature>
<keyword evidence="1" id="KW-1133">Transmembrane helix</keyword>
<feature type="transmembrane region" description="Helical" evidence="1">
    <location>
        <begin position="185"/>
        <end position="203"/>
    </location>
</feature>
<comment type="caution">
    <text evidence="3">The sequence shown here is derived from an EMBL/GenBank/DDBJ whole genome shotgun (WGS) entry which is preliminary data.</text>
</comment>
<feature type="transmembrane region" description="Helical" evidence="1">
    <location>
        <begin position="333"/>
        <end position="353"/>
    </location>
</feature>
<protein>
    <recommendedName>
        <fullName evidence="2">Glycosyltransferase RgtA/B/C/D-like domain-containing protein</fullName>
    </recommendedName>
</protein>
<feature type="transmembrane region" description="Helical" evidence="1">
    <location>
        <begin position="308"/>
        <end position="327"/>
    </location>
</feature>
<organism evidence="3 4">
    <name type="scientific">Candidatus Woesebacteria bacterium GW2011_GWB1_41_10</name>
    <dbReference type="NCBI Taxonomy" id="1618577"/>
    <lineage>
        <taxon>Bacteria</taxon>
        <taxon>Candidatus Woeseibacteriota</taxon>
    </lineage>
</organism>
<feature type="domain" description="Glycosyltransferase RgtA/B/C/D-like" evidence="2">
    <location>
        <begin position="56"/>
        <end position="203"/>
    </location>
</feature>
<feature type="transmembrane region" description="Helical" evidence="1">
    <location>
        <begin position="148"/>
        <end position="165"/>
    </location>
</feature>
<reference evidence="3 4" key="1">
    <citation type="journal article" date="2015" name="Nature">
        <title>rRNA introns, odd ribosomes, and small enigmatic genomes across a large radiation of phyla.</title>
        <authorList>
            <person name="Brown C.T."/>
            <person name="Hug L.A."/>
            <person name="Thomas B.C."/>
            <person name="Sharon I."/>
            <person name="Castelle C.J."/>
            <person name="Singh A."/>
            <person name="Wilkins M.J."/>
            <person name="Williams K.H."/>
            <person name="Banfield J.F."/>
        </authorList>
    </citation>
    <scope>NUCLEOTIDE SEQUENCE [LARGE SCALE GENOMIC DNA]</scope>
</reference>
<proteinExistence type="predicted"/>
<feature type="transmembrane region" description="Helical" evidence="1">
    <location>
        <begin position="82"/>
        <end position="100"/>
    </location>
</feature>
<dbReference type="AlphaFoldDB" id="A0A0G0UK22"/>
<feature type="transmembrane region" description="Helical" evidence="1">
    <location>
        <begin position="53"/>
        <end position="70"/>
    </location>
</feature>
<accession>A0A0G0UK22</accession>
<name>A0A0G0UK22_9BACT</name>
<dbReference type="Pfam" id="PF13231">
    <property type="entry name" value="PMT_2"/>
    <property type="match status" value="1"/>
</dbReference>
<evidence type="ECO:0000259" key="2">
    <source>
        <dbReference type="Pfam" id="PF13231"/>
    </source>
</evidence>
<dbReference type="EMBL" id="LCAE01000003">
    <property type="protein sequence ID" value="KKR87881.1"/>
    <property type="molecule type" value="Genomic_DNA"/>
</dbReference>
<feature type="transmembrane region" description="Helical" evidence="1">
    <location>
        <begin position="7"/>
        <end position="27"/>
    </location>
</feature>
<feature type="transmembrane region" description="Helical" evidence="1">
    <location>
        <begin position="281"/>
        <end position="299"/>
    </location>
</feature>
<feature type="transmembrane region" description="Helical" evidence="1">
    <location>
        <begin position="257"/>
        <end position="275"/>
    </location>
</feature>
<evidence type="ECO:0000313" key="4">
    <source>
        <dbReference type="Proteomes" id="UP000033858"/>
    </source>
</evidence>
<keyword evidence="1" id="KW-0472">Membrane</keyword>
<keyword evidence="1" id="KW-0812">Transmembrane</keyword>
<evidence type="ECO:0000256" key="1">
    <source>
        <dbReference type="SAM" id="Phobius"/>
    </source>
</evidence>
<dbReference type="InterPro" id="IPR038731">
    <property type="entry name" value="RgtA/B/C-like"/>
</dbReference>